<gene>
    <name evidence="9" type="ORF">SAMN05216361_3632</name>
</gene>
<dbReference type="RefSeq" id="WP_073324592.1">
    <property type="nucleotide sequence ID" value="NZ_FQWD01000006.1"/>
</dbReference>
<feature type="domain" description="HTH luxR-type" evidence="7">
    <location>
        <begin position="142"/>
        <end position="207"/>
    </location>
</feature>
<evidence type="ECO:0000259" key="7">
    <source>
        <dbReference type="PROSITE" id="PS50043"/>
    </source>
</evidence>
<dbReference type="GO" id="GO:0000160">
    <property type="term" value="P:phosphorelay signal transduction system"/>
    <property type="evidence" value="ECO:0007669"/>
    <property type="project" value="UniProtKB-KW"/>
</dbReference>
<dbReference type="CDD" id="cd06170">
    <property type="entry name" value="LuxR_C_like"/>
    <property type="match status" value="1"/>
</dbReference>
<dbReference type="InterPro" id="IPR011006">
    <property type="entry name" value="CheY-like_superfamily"/>
</dbReference>
<sequence>MIKIALVDDHDLVRTGIKRILEDVVDFSIVCEAKDGEEAVKYCRKYAPDVVLMDLNMPGMGGFEATRQILRIGENIRVIGLSMQKEDPIPMQVIQAGAFGFLTKDAESKEMIDAIYKVAAGQKYLSPEIAQRIAMSKLMPDNDNPFTDLSGRELDIAMRITRGQKVPDIAEQLHIATKTVNTYRYRLFDKLDISTDVELTHLALRHKLIDLA</sequence>
<dbReference type="AlphaFoldDB" id="A0A1M5PW91"/>
<dbReference type="InterPro" id="IPR016032">
    <property type="entry name" value="Sig_transdc_resp-reg_C-effctor"/>
</dbReference>
<dbReference type="STRING" id="634436.SAMN05216361_3632"/>
<dbReference type="NCBIfam" id="NF007018">
    <property type="entry name" value="PRK09483.1"/>
    <property type="match status" value="1"/>
</dbReference>
<feature type="modified residue" description="4-aspartylphosphate" evidence="6">
    <location>
        <position position="54"/>
    </location>
</feature>
<dbReference type="GO" id="GO:0006355">
    <property type="term" value="P:regulation of DNA-templated transcription"/>
    <property type="evidence" value="ECO:0007669"/>
    <property type="project" value="InterPro"/>
</dbReference>
<dbReference type="PANTHER" id="PTHR43214">
    <property type="entry name" value="TWO-COMPONENT RESPONSE REGULATOR"/>
    <property type="match status" value="1"/>
</dbReference>
<dbReference type="SMART" id="SM00448">
    <property type="entry name" value="REC"/>
    <property type="match status" value="1"/>
</dbReference>
<evidence type="ECO:0000256" key="3">
    <source>
        <dbReference type="ARBA" id="ARBA00023015"/>
    </source>
</evidence>
<keyword evidence="1 6" id="KW-0597">Phosphoprotein</keyword>
<proteinExistence type="predicted"/>
<reference evidence="10" key="1">
    <citation type="submission" date="2016-11" db="EMBL/GenBank/DDBJ databases">
        <authorList>
            <person name="Varghese N."/>
            <person name="Submissions S."/>
        </authorList>
    </citation>
    <scope>NUCLEOTIDE SEQUENCE [LARGE SCALE GENOMIC DNA]</scope>
    <source>
        <strain evidence="10">CGMCC 1.8995</strain>
    </source>
</reference>
<protein>
    <submittedName>
        <fullName evidence="9">Two-component system, NarL family, invasion response regulator UvrY</fullName>
    </submittedName>
</protein>
<dbReference type="OrthoDB" id="9796655at2"/>
<organism evidence="9 10">
    <name type="scientific">Marisediminitalea aggregata</name>
    <dbReference type="NCBI Taxonomy" id="634436"/>
    <lineage>
        <taxon>Bacteria</taxon>
        <taxon>Pseudomonadati</taxon>
        <taxon>Pseudomonadota</taxon>
        <taxon>Gammaproteobacteria</taxon>
        <taxon>Alteromonadales</taxon>
        <taxon>Alteromonadaceae</taxon>
        <taxon>Marisediminitalea</taxon>
    </lineage>
</organism>
<dbReference type="Pfam" id="PF00072">
    <property type="entry name" value="Response_reg"/>
    <property type="match status" value="1"/>
</dbReference>
<dbReference type="SUPFAM" id="SSF46894">
    <property type="entry name" value="C-terminal effector domain of the bipartite response regulators"/>
    <property type="match status" value="1"/>
</dbReference>
<dbReference type="Pfam" id="PF00196">
    <property type="entry name" value="GerE"/>
    <property type="match status" value="1"/>
</dbReference>
<dbReference type="Gene3D" id="3.40.50.2300">
    <property type="match status" value="1"/>
</dbReference>
<keyword evidence="10" id="KW-1185">Reference proteome</keyword>
<evidence type="ECO:0000256" key="5">
    <source>
        <dbReference type="ARBA" id="ARBA00023163"/>
    </source>
</evidence>
<keyword evidence="2" id="KW-0902">Two-component regulatory system</keyword>
<dbReference type="CDD" id="cd17535">
    <property type="entry name" value="REC_NarL-like"/>
    <property type="match status" value="1"/>
</dbReference>
<dbReference type="InterPro" id="IPR000792">
    <property type="entry name" value="Tscrpt_reg_LuxR_C"/>
</dbReference>
<dbReference type="SUPFAM" id="SSF52172">
    <property type="entry name" value="CheY-like"/>
    <property type="match status" value="1"/>
</dbReference>
<evidence type="ECO:0000313" key="9">
    <source>
        <dbReference type="EMBL" id="SHH06088.1"/>
    </source>
</evidence>
<evidence type="ECO:0000256" key="4">
    <source>
        <dbReference type="ARBA" id="ARBA00023125"/>
    </source>
</evidence>
<dbReference type="PROSITE" id="PS50110">
    <property type="entry name" value="RESPONSE_REGULATORY"/>
    <property type="match status" value="1"/>
</dbReference>
<dbReference type="SMART" id="SM00421">
    <property type="entry name" value="HTH_LUXR"/>
    <property type="match status" value="1"/>
</dbReference>
<dbReference type="EMBL" id="FQWD01000006">
    <property type="protein sequence ID" value="SHH06088.1"/>
    <property type="molecule type" value="Genomic_DNA"/>
</dbReference>
<evidence type="ECO:0000256" key="1">
    <source>
        <dbReference type="ARBA" id="ARBA00022553"/>
    </source>
</evidence>
<dbReference type="PROSITE" id="PS50043">
    <property type="entry name" value="HTH_LUXR_2"/>
    <property type="match status" value="1"/>
</dbReference>
<dbReference type="PANTHER" id="PTHR43214:SF3">
    <property type="entry name" value="RESPONSE REGULATOR UVRY"/>
    <property type="match status" value="1"/>
</dbReference>
<evidence type="ECO:0000256" key="2">
    <source>
        <dbReference type="ARBA" id="ARBA00023012"/>
    </source>
</evidence>
<dbReference type="InterPro" id="IPR001789">
    <property type="entry name" value="Sig_transdc_resp-reg_receiver"/>
</dbReference>
<dbReference type="GO" id="GO:0003677">
    <property type="term" value="F:DNA binding"/>
    <property type="evidence" value="ECO:0007669"/>
    <property type="project" value="UniProtKB-KW"/>
</dbReference>
<accession>A0A1M5PW91</accession>
<dbReference type="PROSITE" id="PS00622">
    <property type="entry name" value="HTH_LUXR_1"/>
    <property type="match status" value="1"/>
</dbReference>
<keyword evidence="5" id="KW-0804">Transcription</keyword>
<evidence type="ECO:0000313" key="10">
    <source>
        <dbReference type="Proteomes" id="UP000184520"/>
    </source>
</evidence>
<dbReference type="PRINTS" id="PR00038">
    <property type="entry name" value="HTHLUXR"/>
</dbReference>
<name>A0A1M5PW91_9ALTE</name>
<dbReference type="InterPro" id="IPR039420">
    <property type="entry name" value="WalR-like"/>
</dbReference>
<keyword evidence="3" id="KW-0805">Transcription regulation</keyword>
<dbReference type="Proteomes" id="UP000184520">
    <property type="component" value="Unassembled WGS sequence"/>
</dbReference>
<evidence type="ECO:0000256" key="6">
    <source>
        <dbReference type="PROSITE-ProRule" id="PRU00169"/>
    </source>
</evidence>
<feature type="domain" description="Response regulatory" evidence="8">
    <location>
        <begin position="3"/>
        <end position="119"/>
    </location>
</feature>
<evidence type="ECO:0000259" key="8">
    <source>
        <dbReference type="PROSITE" id="PS50110"/>
    </source>
</evidence>
<dbReference type="InterPro" id="IPR058245">
    <property type="entry name" value="NreC/VraR/RcsB-like_REC"/>
</dbReference>
<keyword evidence="4" id="KW-0238">DNA-binding</keyword>